<evidence type="ECO:0000256" key="1">
    <source>
        <dbReference type="ARBA" id="ARBA00004196"/>
    </source>
</evidence>
<dbReference type="GO" id="GO:0030288">
    <property type="term" value="C:outer membrane-bounded periplasmic space"/>
    <property type="evidence" value="ECO:0007669"/>
    <property type="project" value="TreeGrafter"/>
</dbReference>
<dbReference type="KEGG" id="nba:CUN60_04980"/>
<evidence type="ECO:0000256" key="2">
    <source>
        <dbReference type="ARBA" id="ARBA00008814"/>
    </source>
</evidence>
<keyword evidence="4" id="KW-0410">Iron transport</keyword>
<evidence type="ECO:0000256" key="3">
    <source>
        <dbReference type="ARBA" id="ARBA00022448"/>
    </source>
</evidence>
<evidence type="ECO:0000256" key="5">
    <source>
        <dbReference type="ARBA" id="ARBA00022729"/>
    </source>
</evidence>
<dbReference type="GO" id="GO:1901678">
    <property type="term" value="P:iron coordination entity transport"/>
    <property type="evidence" value="ECO:0007669"/>
    <property type="project" value="UniProtKB-ARBA"/>
</dbReference>
<reference evidence="9" key="1">
    <citation type="submission" date="2017-11" db="EMBL/GenBank/DDBJ databases">
        <authorList>
            <person name="Chan K.G."/>
            <person name="Lee L.S."/>
        </authorList>
    </citation>
    <scope>NUCLEOTIDE SEQUENCE [LARGE SCALE GENOMIC DNA]</scope>
    <source>
        <strain evidence="9">DSM 100970</strain>
    </source>
</reference>
<dbReference type="RefSeq" id="WP_102950970.1">
    <property type="nucleotide sequence ID" value="NZ_CP024847.1"/>
</dbReference>
<keyword evidence="6" id="KW-0812">Transmembrane</keyword>
<organism evidence="8 9">
    <name type="scientific">Aquella oligotrophica</name>
    <dbReference type="NCBI Taxonomy" id="2067065"/>
    <lineage>
        <taxon>Bacteria</taxon>
        <taxon>Pseudomonadati</taxon>
        <taxon>Pseudomonadota</taxon>
        <taxon>Betaproteobacteria</taxon>
        <taxon>Neisseriales</taxon>
        <taxon>Neisseriaceae</taxon>
        <taxon>Aquella</taxon>
    </lineage>
</organism>
<feature type="transmembrane region" description="Helical" evidence="6">
    <location>
        <begin position="21"/>
        <end position="43"/>
    </location>
</feature>
<comment type="subcellular location">
    <subcellularLocation>
        <location evidence="1">Cell envelope</location>
    </subcellularLocation>
</comment>
<evidence type="ECO:0000259" key="7">
    <source>
        <dbReference type="PROSITE" id="PS50983"/>
    </source>
</evidence>
<dbReference type="PANTHER" id="PTHR30532">
    <property type="entry name" value="IRON III DICITRATE-BINDING PERIPLASMIC PROTEIN"/>
    <property type="match status" value="1"/>
</dbReference>
<dbReference type="EMBL" id="CP024847">
    <property type="protein sequence ID" value="AUR51671.1"/>
    <property type="molecule type" value="Genomic_DNA"/>
</dbReference>
<dbReference type="Proteomes" id="UP000236655">
    <property type="component" value="Chromosome"/>
</dbReference>
<sequence>MFSFQSLIHQKFKKLKNRFNITFIIAFIASSPILAAAATNYPLKITTPNGTTLIKSKPQRIVVLEFGLMDELDLLGIKPVGYGQNYPGEGDIPDYLKPMAKNAVGVGARDIPNLEAIAKLKPDLILGEAAYISNLSPQLNKIAPTVLLNGIYGNSDEQIKNLKILAQITDTESKVPAILSTYQGIKSKAETIAKKGGKKTVLIGYVTPSGIFKALTANALATSILSELNRENVIKKTERTQVMDLSTEAILEYNPDQIIVLLTEGSMAPYKKLSTDPLWADVRANKEHQVYFMDRDIWARSHGIETLEIMYNKAISTGFLTAKPVANTNK</sequence>
<evidence type="ECO:0000256" key="6">
    <source>
        <dbReference type="SAM" id="Phobius"/>
    </source>
</evidence>
<dbReference type="InterPro" id="IPR051313">
    <property type="entry name" value="Bact_iron-sidero_bind"/>
</dbReference>
<keyword evidence="5" id="KW-0732">Signal</keyword>
<gene>
    <name evidence="8" type="ORF">CUN60_04980</name>
</gene>
<keyword evidence="6" id="KW-1133">Transmembrane helix</keyword>
<dbReference type="PROSITE" id="PS50983">
    <property type="entry name" value="FE_B12_PBP"/>
    <property type="match status" value="1"/>
</dbReference>
<keyword evidence="3" id="KW-0813">Transport</keyword>
<evidence type="ECO:0000313" key="9">
    <source>
        <dbReference type="Proteomes" id="UP000236655"/>
    </source>
</evidence>
<accession>A0A2I7N5G7</accession>
<proteinExistence type="inferred from homology"/>
<evidence type="ECO:0000313" key="8">
    <source>
        <dbReference type="EMBL" id="AUR51671.1"/>
    </source>
</evidence>
<name>A0A2I7N5G7_9NEIS</name>
<dbReference type="AlphaFoldDB" id="A0A2I7N5G7"/>
<dbReference type="Gene3D" id="3.40.50.1980">
    <property type="entry name" value="Nitrogenase molybdenum iron protein domain"/>
    <property type="match status" value="2"/>
</dbReference>
<dbReference type="CDD" id="cd01146">
    <property type="entry name" value="FhuD"/>
    <property type="match status" value="1"/>
</dbReference>
<keyword evidence="4" id="KW-0408">Iron</keyword>
<feature type="domain" description="Fe/B12 periplasmic-binding" evidence="7">
    <location>
        <begin position="60"/>
        <end position="323"/>
    </location>
</feature>
<keyword evidence="6" id="KW-0472">Membrane</keyword>
<keyword evidence="4" id="KW-0406">Ion transport</keyword>
<dbReference type="InterPro" id="IPR002491">
    <property type="entry name" value="ABC_transptr_periplasmic_BD"/>
</dbReference>
<evidence type="ECO:0000256" key="4">
    <source>
        <dbReference type="ARBA" id="ARBA00022496"/>
    </source>
</evidence>
<comment type="similarity">
    <text evidence="2">Belongs to the bacterial solute-binding protein 8 family.</text>
</comment>
<dbReference type="SUPFAM" id="SSF53807">
    <property type="entry name" value="Helical backbone' metal receptor"/>
    <property type="match status" value="1"/>
</dbReference>
<keyword evidence="9" id="KW-1185">Reference proteome</keyword>
<dbReference type="PANTHER" id="PTHR30532:SF1">
    <property type="entry name" value="IRON(3+)-HYDROXAMATE-BINDING PROTEIN FHUD"/>
    <property type="match status" value="1"/>
</dbReference>
<dbReference type="OrthoDB" id="63946at2"/>
<dbReference type="Pfam" id="PF01497">
    <property type="entry name" value="Peripla_BP_2"/>
    <property type="match status" value="1"/>
</dbReference>
<protein>
    <submittedName>
        <fullName evidence="8">Iron-siderophore ABC transporter substrate-binding protein</fullName>
    </submittedName>
</protein>